<comment type="caution">
    <text evidence="2">The sequence shown here is derived from an EMBL/GenBank/DDBJ whole genome shotgun (WGS) entry which is preliminary data.</text>
</comment>
<dbReference type="AlphaFoldDB" id="C3J809"/>
<proteinExistence type="predicted"/>
<protein>
    <recommendedName>
        <fullName evidence="4">DUF3575 domain-containing protein</fullName>
    </recommendedName>
</protein>
<feature type="signal peptide" evidence="1">
    <location>
        <begin position="1"/>
        <end position="28"/>
    </location>
</feature>
<evidence type="ECO:0000256" key="1">
    <source>
        <dbReference type="SAM" id="SignalP"/>
    </source>
</evidence>
<dbReference type="GeneID" id="93365566"/>
<reference evidence="2 3" key="1">
    <citation type="submission" date="2009-04" db="EMBL/GenBank/DDBJ databases">
        <authorList>
            <person name="Sebastian Y."/>
            <person name="Madupu R."/>
            <person name="Durkin A.S."/>
            <person name="Torralba M."/>
            <person name="Methe B."/>
            <person name="Sutton G.G."/>
            <person name="Strausberg R.L."/>
            <person name="Nelson K.E."/>
        </authorList>
    </citation>
    <scope>NUCLEOTIDE SEQUENCE [LARGE SCALE GENOMIC DNA]</scope>
    <source>
        <strain evidence="3">ATCC 35406 / BCRC 14492 / JCM 8526 / NCTC 13058 / HG 370</strain>
    </source>
</reference>
<dbReference type="Proteomes" id="UP000004295">
    <property type="component" value="Unassembled WGS sequence"/>
</dbReference>
<dbReference type="STRING" id="553175.POREN0001_1252"/>
<organism evidence="2 3">
    <name type="scientific">Porphyromonas endodontalis (strain ATCC 35406 / DSM 24491 / JCM 8526 / CCUG 16442 / BCRC 14492 / NCTC 13058 / HG 370)</name>
    <name type="common">Bacteroides endodontalis</name>
    <dbReference type="NCBI Taxonomy" id="553175"/>
    <lineage>
        <taxon>Bacteria</taxon>
        <taxon>Pseudomonadati</taxon>
        <taxon>Bacteroidota</taxon>
        <taxon>Bacteroidia</taxon>
        <taxon>Bacteroidales</taxon>
        <taxon>Porphyromonadaceae</taxon>
        <taxon>Porphyromonas</taxon>
    </lineage>
</organism>
<keyword evidence="1" id="KW-0732">Signal</keyword>
<accession>C3J809</accession>
<evidence type="ECO:0008006" key="4">
    <source>
        <dbReference type="Google" id="ProtNLM"/>
    </source>
</evidence>
<evidence type="ECO:0000313" key="2">
    <source>
        <dbReference type="EMBL" id="EEN83545.1"/>
    </source>
</evidence>
<dbReference type="EMBL" id="ACNN01000005">
    <property type="protein sequence ID" value="EEN83545.1"/>
    <property type="molecule type" value="Genomic_DNA"/>
</dbReference>
<dbReference type="RefSeq" id="WP_004332012.1">
    <property type="nucleotide sequence ID" value="NZ_ACNN01000005.1"/>
</dbReference>
<gene>
    <name evidence="2" type="ORF">POREN0001_1252</name>
</gene>
<sequence>MMKKKHHWFYHAILCGAALLAAIAPSLAQEKSGTKGDGPLVLVSTAPQHLLFGIDLGIERSLSPKLSLAADLTTHLWLLEMPNIAISPMAKYYFTGTVGSGIYARAKAVTGYFFGTTALDAPYYAGLGVGFGFLLPVGKTGRWHFGVDGGVKLAIPFGVDKNRPAVRPQWGLPYYTLLSPASIPELSIRIACRL</sequence>
<evidence type="ECO:0000313" key="3">
    <source>
        <dbReference type="Proteomes" id="UP000004295"/>
    </source>
</evidence>
<feature type="chain" id="PRO_5002926221" description="DUF3575 domain-containing protein" evidence="1">
    <location>
        <begin position="29"/>
        <end position="194"/>
    </location>
</feature>
<keyword evidence="3" id="KW-1185">Reference proteome</keyword>
<name>C3J809_POREA</name>